<evidence type="ECO:0000313" key="1">
    <source>
        <dbReference type="EMBL" id="OYN89730.1"/>
    </source>
</evidence>
<proteinExistence type="predicted"/>
<dbReference type="EMBL" id="NMVJ01000008">
    <property type="protein sequence ID" value="OYN89730.1"/>
    <property type="molecule type" value="Genomic_DNA"/>
</dbReference>
<protein>
    <recommendedName>
        <fullName evidence="3">Cobalt transporter</fullName>
    </recommendedName>
</protein>
<comment type="caution">
    <text evidence="1">The sequence shown here is derived from an EMBL/GenBank/DDBJ whole genome shotgun (WGS) entry which is preliminary data.</text>
</comment>
<keyword evidence="2" id="KW-1185">Reference proteome</keyword>
<organism evidence="1 2">
    <name type="scientific">Parenemella sanctibonifatiensis</name>
    <dbReference type="NCBI Taxonomy" id="2016505"/>
    <lineage>
        <taxon>Bacteria</taxon>
        <taxon>Bacillati</taxon>
        <taxon>Actinomycetota</taxon>
        <taxon>Actinomycetes</taxon>
        <taxon>Propionibacteriales</taxon>
        <taxon>Propionibacteriaceae</taxon>
        <taxon>Parenemella</taxon>
    </lineage>
</organism>
<sequence length="290" mass="31201">MAPKPRWGRGLLGVGCLGIAVLLFGGVVWAAWTFTRTSRPPSPLEDQCRITAVVDGEEHTVRLTTEQAENAAIIVGIALQRGLPARAATIAIATAYQESGIRNIDYGDRDSIGLFQQRPSQGWGTVEEIMDPYYSAGKFYDALVKIPNWQTGDINDVAQAVQRSGVPEGYRKHVTNARAIGSSMTGHSPASWTCHHSSPAAADPDGLRDYLDKTLGAGVTGEMSVVDRQLEARPPEPRLAWAVAVQGVAQGSRFGVASVTLEQQRWQLADDGLPDWQPIDVAIEGVAIGF</sequence>
<evidence type="ECO:0008006" key="3">
    <source>
        <dbReference type="Google" id="ProtNLM"/>
    </source>
</evidence>
<dbReference type="Proteomes" id="UP000216300">
    <property type="component" value="Unassembled WGS sequence"/>
</dbReference>
<name>A0A255EES0_9ACTN</name>
<reference evidence="1 2" key="1">
    <citation type="submission" date="2017-07" db="EMBL/GenBank/DDBJ databases">
        <title>Draft whole genome sequences of clinical Proprionibacteriaceae strains.</title>
        <authorList>
            <person name="Bernier A.-M."/>
            <person name="Bernard K."/>
            <person name="Domingo M.-C."/>
        </authorList>
    </citation>
    <scope>NUCLEOTIDE SEQUENCE [LARGE SCALE GENOMIC DNA]</scope>
    <source>
        <strain evidence="1 2">NML 150081</strain>
    </source>
</reference>
<gene>
    <name evidence="1" type="ORF">CGZ91_09400</name>
</gene>
<dbReference type="AlphaFoldDB" id="A0A255EES0"/>
<evidence type="ECO:0000313" key="2">
    <source>
        <dbReference type="Proteomes" id="UP000216300"/>
    </source>
</evidence>
<dbReference type="OrthoDB" id="5171895at2"/>
<accession>A0A255EES0</accession>
<dbReference type="RefSeq" id="WP_094454624.1">
    <property type="nucleotide sequence ID" value="NZ_NMVJ01000008.1"/>
</dbReference>